<gene>
    <name evidence="1" type="ORF">LOK49_LG01G01622</name>
</gene>
<reference evidence="1 2" key="1">
    <citation type="journal article" date="2022" name="Plant J.">
        <title>Chromosome-level genome of Camellia lanceoleosa provides a valuable resource for understanding genome evolution and self-incompatibility.</title>
        <authorList>
            <person name="Gong W."/>
            <person name="Xiao S."/>
            <person name="Wang L."/>
            <person name="Liao Z."/>
            <person name="Chang Y."/>
            <person name="Mo W."/>
            <person name="Hu G."/>
            <person name="Li W."/>
            <person name="Zhao G."/>
            <person name="Zhu H."/>
            <person name="Hu X."/>
            <person name="Ji K."/>
            <person name="Xiang X."/>
            <person name="Song Q."/>
            <person name="Yuan D."/>
            <person name="Jin S."/>
            <person name="Zhang L."/>
        </authorList>
    </citation>
    <scope>NUCLEOTIDE SEQUENCE [LARGE SCALE GENOMIC DNA]</scope>
    <source>
        <strain evidence="1">SQ_2022a</strain>
    </source>
</reference>
<name>A0ACC0IX07_9ERIC</name>
<dbReference type="EMBL" id="CM045758">
    <property type="protein sequence ID" value="KAI8030080.1"/>
    <property type="molecule type" value="Genomic_DNA"/>
</dbReference>
<comment type="caution">
    <text evidence="1">The sequence shown here is derived from an EMBL/GenBank/DDBJ whole genome shotgun (WGS) entry which is preliminary data.</text>
</comment>
<organism evidence="1 2">
    <name type="scientific">Camellia lanceoleosa</name>
    <dbReference type="NCBI Taxonomy" id="1840588"/>
    <lineage>
        <taxon>Eukaryota</taxon>
        <taxon>Viridiplantae</taxon>
        <taxon>Streptophyta</taxon>
        <taxon>Embryophyta</taxon>
        <taxon>Tracheophyta</taxon>
        <taxon>Spermatophyta</taxon>
        <taxon>Magnoliopsida</taxon>
        <taxon>eudicotyledons</taxon>
        <taxon>Gunneridae</taxon>
        <taxon>Pentapetalae</taxon>
        <taxon>asterids</taxon>
        <taxon>Ericales</taxon>
        <taxon>Theaceae</taxon>
        <taxon>Camellia</taxon>
    </lineage>
</organism>
<keyword evidence="2" id="KW-1185">Reference proteome</keyword>
<sequence length="272" mass="30194">MLSPKHFCTIRGSESKQASATPISISVFSESTFFHCSTSADGFVYSSTTSFPDNCRSKKISNPGRHLLSAFSHGSGKPQNGNTSIPVLAVYSVFMHIALSTPTGALAFLALLESLIPSCSNYFNTSYSTFSTFIMPKSRAKFLHPQFVPPSHVNLKRWGRGNFDDVLVPEDHVSRSYNDTYYVDSQAALRCHISAHQAELLRKGHTHFLLTGDVYLRDSIDSTHYSIFHQMEGFQVFTPDDWEPSGMDGTSYVAEDLKKCLEGLARHLFGTV</sequence>
<evidence type="ECO:0000313" key="1">
    <source>
        <dbReference type="EMBL" id="KAI8030080.1"/>
    </source>
</evidence>
<dbReference type="Proteomes" id="UP001060215">
    <property type="component" value="Chromosome 1"/>
</dbReference>
<evidence type="ECO:0000313" key="2">
    <source>
        <dbReference type="Proteomes" id="UP001060215"/>
    </source>
</evidence>
<protein>
    <submittedName>
        <fullName evidence="1">Uncharacterized protein</fullName>
    </submittedName>
</protein>
<proteinExistence type="predicted"/>
<accession>A0ACC0IX07</accession>